<dbReference type="InterPro" id="IPR029063">
    <property type="entry name" value="SAM-dependent_MTases_sf"/>
</dbReference>
<accession>A0A5S9MEM8</accession>
<evidence type="ECO:0000313" key="2">
    <source>
        <dbReference type="Proteomes" id="UP000464658"/>
    </source>
</evidence>
<dbReference type="AlphaFoldDB" id="A0A5S9MEM8"/>
<dbReference type="SUPFAM" id="SSF53335">
    <property type="entry name" value="S-adenosyl-L-methionine-dependent methyltransferases"/>
    <property type="match status" value="1"/>
</dbReference>
<name>A0A5S9MEM8_BACIA</name>
<reference evidence="1 2" key="1">
    <citation type="submission" date="2019-12" db="EMBL/GenBank/DDBJ databases">
        <title>Full genome sequence of a Bacillus safensis strain isolated from commercially available natto in Indonesia.</title>
        <authorList>
            <person name="Yoshida M."/>
            <person name="Uomi M."/>
            <person name="Waturangi D."/>
            <person name="Ekaputri J.J."/>
            <person name="Setiamarga D.H.E."/>
        </authorList>
    </citation>
    <scope>NUCLEOTIDE SEQUENCE [LARGE SCALE GENOMIC DNA]</scope>
    <source>
        <strain evidence="1 2">IDN1</strain>
    </source>
</reference>
<sequence>MGCPLYGKKNHHNINEWTLQLLNIQENDRILEIGTGRGITLSKVAEKNLTAEKYMEWMPLVI</sequence>
<evidence type="ECO:0000313" key="1">
    <source>
        <dbReference type="EMBL" id="BBP91072.1"/>
    </source>
</evidence>
<dbReference type="Proteomes" id="UP000464658">
    <property type="component" value="Chromosome"/>
</dbReference>
<dbReference type="Gene3D" id="3.40.50.150">
    <property type="entry name" value="Vaccinia Virus protein VP39"/>
    <property type="match status" value="1"/>
</dbReference>
<gene>
    <name evidence="1" type="ORF">BsIDN1_46900</name>
</gene>
<organism evidence="1 2">
    <name type="scientific">Bacillus safensis</name>
    <dbReference type="NCBI Taxonomy" id="561879"/>
    <lineage>
        <taxon>Bacteria</taxon>
        <taxon>Bacillati</taxon>
        <taxon>Bacillota</taxon>
        <taxon>Bacilli</taxon>
        <taxon>Bacillales</taxon>
        <taxon>Bacillaceae</taxon>
        <taxon>Bacillus</taxon>
    </lineage>
</organism>
<protein>
    <submittedName>
        <fullName evidence="1">Uncharacterized protein</fullName>
    </submittedName>
</protein>
<proteinExistence type="predicted"/>
<dbReference type="EMBL" id="AP021906">
    <property type="protein sequence ID" value="BBP91072.1"/>
    <property type="molecule type" value="Genomic_DNA"/>
</dbReference>